<gene>
    <name evidence="1" type="ORF">RchiOBHm_Chr6g0263221</name>
</gene>
<sequence length="89" mass="9603">MKDNISCLAAPSIKRSAIGIGYSSFGVAKFKFLKSTHTLILPFFFLTGTALETHSTYLAGLINLACNNRSISSFISICTSAEHRRGACL</sequence>
<evidence type="ECO:0000313" key="2">
    <source>
        <dbReference type="Proteomes" id="UP000238479"/>
    </source>
</evidence>
<name>A0A2P6PNV7_ROSCH</name>
<dbReference type="Proteomes" id="UP000238479">
    <property type="component" value="Chromosome 6"/>
</dbReference>
<accession>A0A2P6PNV7</accession>
<protein>
    <submittedName>
        <fullName evidence="1">Uncharacterized protein</fullName>
    </submittedName>
</protein>
<proteinExistence type="predicted"/>
<evidence type="ECO:0000313" key="1">
    <source>
        <dbReference type="EMBL" id="PRQ23608.1"/>
    </source>
</evidence>
<dbReference type="Gramene" id="PRQ23608">
    <property type="protein sequence ID" value="PRQ23608"/>
    <property type="gene ID" value="RchiOBHm_Chr6g0263221"/>
</dbReference>
<dbReference type="AlphaFoldDB" id="A0A2P6PNV7"/>
<dbReference type="EMBL" id="PDCK01000044">
    <property type="protein sequence ID" value="PRQ23608.1"/>
    <property type="molecule type" value="Genomic_DNA"/>
</dbReference>
<reference evidence="1 2" key="1">
    <citation type="journal article" date="2018" name="Nat. Genet.">
        <title>The Rosa genome provides new insights in the design of modern roses.</title>
        <authorList>
            <person name="Bendahmane M."/>
        </authorList>
    </citation>
    <scope>NUCLEOTIDE SEQUENCE [LARGE SCALE GENOMIC DNA]</scope>
    <source>
        <strain evidence="2">cv. Old Blush</strain>
    </source>
</reference>
<keyword evidence="2" id="KW-1185">Reference proteome</keyword>
<comment type="caution">
    <text evidence="1">The sequence shown here is derived from an EMBL/GenBank/DDBJ whole genome shotgun (WGS) entry which is preliminary data.</text>
</comment>
<organism evidence="1 2">
    <name type="scientific">Rosa chinensis</name>
    <name type="common">China rose</name>
    <dbReference type="NCBI Taxonomy" id="74649"/>
    <lineage>
        <taxon>Eukaryota</taxon>
        <taxon>Viridiplantae</taxon>
        <taxon>Streptophyta</taxon>
        <taxon>Embryophyta</taxon>
        <taxon>Tracheophyta</taxon>
        <taxon>Spermatophyta</taxon>
        <taxon>Magnoliopsida</taxon>
        <taxon>eudicotyledons</taxon>
        <taxon>Gunneridae</taxon>
        <taxon>Pentapetalae</taxon>
        <taxon>rosids</taxon>
        <taxon>fabids</taxon>
        <taxon>Rosales</taxon>
        <taxon>Rosaceae</taxon>
        <taxon>Rosoideae</taxon>
        <taxon>Rosoideae incertae sedis</taxon>
        <taxon>Rosa</taxon>
    </lineage>
</organism>